<feature type="compositionally biased region" description="Polar residues" evidence="1">
    <location>
        <begin position="147"/>
        <end position="159"/>
    </location>
</feature>
<dbReference type="EMBL" id="ML992512">
    <property type="protein sequence ID" value="KAF2220443.1"/>
    <property type="molecule type" value="Genomic_DNA"/>
</dbReference>
<dbReference type="AlphaFoldDB" id="A0A6A6G4E6"/>
<sequence>MPGYPLSHAAAPNSHYQDHVEDDKSPSTGINMIHEDGSRISVVKPAGPVPRLLPPSRPPPPPPVQSIINKSLPTTPIPGYSPPHSTTSTTYSQTITPTGATTLFQPPPTTPPPSTSTYQSLPTRNPHRRRKRSTPYLPLESYPPGPNSTSSSPFSTIPLSQKGGYYNTPPASTPSSTPSLSPSHSPSAPSGPCSSPPSAPSSTSSSPSRRRPGRSYPPSAFSPSWSPGYNAFSPVPLSVGPLPTTTTTTTTPGRPQWYRQSQSALDFTPMQARAQAELESREAREGGLGGMLALAVARAGGRSPDPAGDDSAGGSSLGSRRSSGGWSGEGILPGGGKRGRGSRRGSFSELTGVRDGEVVGEGKGAWGAVLGAVGVAGRWARGRK</sequence>
<feature type="compositionally biased region" description="Low complexity" evidence="1">
    <location>
        <begin position="299"/>
        <end position="324"/>
    </location>
</feature>
<feature type="compositionally biased region" description="Basic and acidic residues" evidence="1">
    <location>
        <begin position="16"/>
        <end position="25"/>
    </location>
</feature>
<evidence type="ECO:0000313" key="3">
    <source>
        <dbReference type="Proteomes" id="UP000799538"/>
    </source>
</evidence>
<organism evidence="2 3">
    <name type="scientific">Elsinoe ampelina</name>
    <dbReference type="NCBI Taxonomy" id="302913"/>
    <lineage>
        <taxon>Eukaryota</taxon>
        <taxon>Fungi</taxon>
        <taxon>Dikarya</taxon>
        <taxon>Ascomycota</taxon>
        <taxon>Pezizomycotina</taxon>
        <taxon>Dothideomycetes</taxon>
        <taxon>Dothideomycetidae</taxon>
        <taxon>Myriangiales</taxon>
        <taxon>Elsinoaceae</taxon>
        <taxon>Elsinoe</taxon>
    </lineage>
</organism>
<gene>
    <name evidence="2" type="ORF">BDZ85DRAFT_284182</name>
</gene>
<feature type="compositionally biased region" description="Low complexity" evidence="1">
    <location>
        <begin position="233"/>
        <end position="253"/>
    </location>
</feature>
<feature type="compositionally biased region" description="Low complexity" evidence="1">
    <location>
        <begin position="168"/>
        <end position="193"/>
    </location>
</feature>
<feature type="compositionally biased region" description="Basic and acidic residues" evidence="1">
    <location>
        <begin position="276"/>
        <end position="285"/>
    </location>
</feature>
<evidence type="ECO:0000256" key="1">
    <source>
        <dbReference type="SAM" id="MobiDB-lite"/>
    </source>
</evidence>
<feature type="region of interest" description="Disordered" evidence="1">
    <location>
        <begin position="1"/>
        <end position="30"/>
    </location>
</feature>
<feature type="compositionally biased region" description="Pro residues" evidence="1">
    <location>
        <begin position="47"/>
        <end position="64"/>
    </location>
</feature>
<feature type="compositionally biased region" description="Gly residues" evidence="1">
    <location>
        <begin position="325"/>
        <end position="336"/>
    </location>
</feature>
<accession>A0A6A6G4E6</accession>
<evidence type="ECO:0000313" key="2">
    <source>
        <dbReference type="EMBL" id="KAF2220443.1"/>
    </source>
</evidence>
<feature type="region of interest" description="Disordered" evidence="1">
    <location>
        <begin position="299"/>
        <end position="358"/>
    </location>
</feature>
<feature type="compositionally biased region" description="Pro residues" evidence="1">
    <location>
        <begin position="105"/>
        <end position="114"/>
    </location>
</feature>
<proteinExistence type="predicted"/>
<feature type="compositionally biased region" description="Low complexity" evidence="1">
    <location>
        <begin position="82"/>
        <end position="104"/>
    </location>
</feature>
<dbReference type="OrthoDB" id="10611858at2759"/>
<keyword evidence="3" id="KW-1185">Reference proteome</keyword>
<feature type="region of interest" description="Disordered" evidence="1">
    <location>
        <begin position="43"/>
        <end position="286"/>
    </location>
</feature>
<reference evidence="3" key="1">
    <citation type="journal article" date="2020" name="Stud. Mycol.">
        <title>101 Dothideomycetes genomes: A test case for predicting lifestyles and emergence of pathogens.</title>
        <authorList>
            <person name="Haridas S."/>
            <person name="Albert R."/>
            <person name="Binder M."/>
            <person name="Bloem J."/>
            <person name="LaButti K."/>
            <person name="Salamov A."/>
            <person name="Andreopoulos B."/>
            <person name="Baker S."/>
            <person name="Barry K."/>
            <person name="Bills G."/>
            <person name="Bluhm B."/>
            <person name="Cannon C."/>
            <person name="Castanera R."/>
            <person name="Culley D."/>
            <person name="Daum C."/>
            <person name="Ezra D."/>
            <person name="Gonzalez J."/>
            <person name="Henrissat B."/>
            <person name="Kuo A."/>
            <person name="Liang C."/>
            <person name="Lipzen A."/>
            <person name="Lutzoni F."/>
            <person name="Magnuson J."/>
            <person name="Mondo S."/>
            <person name="Nolan M."/>
            <person name="Ohm R."/>
            <person name="Pangilinan J."/>
            <person name="Park H.-J."/>
            <person name="Ramirez L."/>
            <person name="Alfaro M."/>
            <person name="Sun H."/>
            <person name="Tritt A."/>
            <person name="Yoshinaga Y."/>
            <person name="Zwiers L.-H."/>
            <person name="Turgeon B."/>
            <person name="Goodwin S."/>
            <person name="Spatafora J."/>
            <person name="Crous P."/>
            <person name="Grigoriev I."/>
        </authorList>
    </citation>
    <scope>NUCLEOTIDE SEQUENCE [LARGE SCALE GENOMIC DNA]</scope>
    <source>
        <strain evidence="3">CECT 20119</strain>
    </source>
</reference>
<protein>
    <submittedName>
        <fullName evidence="2">Uncharacterized protein</fullName>
    </submittedName>
</protein>
<dbReference type="Proteomes" id="UP000799538">
    <property type="component" value="Unassembled WGS sequence"/>
</dbReference>
<name>A0A6A6G4E6_9PEZI</name>